<feature type="transmembrane region" description="Helical" evidence="1">
    <location>
        <begin position="56"/>
        <end position="80"/>
    </location>
</feature>
<dbReference type="AlphaFoldDB" id="A0A3R7NA71"/>
<evidence type="ECO:0000313" key="3">
    <source>
        <dbReference type="Proteomes" id="UP000283509"/>
    </source>
</evidence>
<organism evidence="2 3">
    <name type="scientific">Penaeus vannamei</name>
    <name type="common">Whiteleg shrimp</name>
    <name type="synonym">Litopenaeus vannamei</name>
    <dbReference type="NCBI Taxonomy" id="6689"/>
    <lineage>
        <taxon>Eukaryota</taxon>
        <taxon>Metazoa</taxon>
        <taxon>Ecdysozoa</taxon>
        <taxon>Arthropoda</taxon>
        <taxon>Crustacea</taxon>
        <taxon>Multicrustacea</taxon>
        <taxon>Malacostraca</taxon>
        <taxon>Eumalacostraca</taxon>
        <taxon>Eucarida</taxon>
        <taxon>Decapoda</taxon>
        <taxon>Dendrobranchiata</taxon>
        <taxon>Penaeoidea</taxon>
        <taxon>Penaeidae</taxon>
        <taxon>Penaeus</taxon>
    </lineage>
</organism>
<keyword evidence="1" id="KW-0812">Transmembrane</keyword>
<keyword evidence="1" id="KW-1133">Transmembrane helix</keyword>
<dbReference type="EMBL" id="QCYY01000954">
    <property type="protein sequence ID" value="ROT81557.1"/>
    <property type="molecule type" value="Genomic_DNA"/>
</dbReference>
<comment type="caution">
    <text evidence="2">The sequence shown here is derived from an EMBL/GenBank/DDBJ whole genome shotgun (WGS) entry which is preliminary data.</text>
</comment>
<feature type="transmembrane region" description="Helical" evidence="1">
    <location>
        <begin position="20"/>
        <end position="44"/>
    </location>
</feature>
<reference evidence="2 3" key="1">
    <citation type="submission" date="2018-04" db="EMBL/GenBank/DDBJ databases">
        <authorList>
            <person name="Zhang X."/>
            <person name="Yuan J."/>
            <person name="Li F."/>
            <person name="Xiang J."/>
        </authorList>
    </citation>
    <scope>NUCLEOTIDE SEQUENCE [LARGE SCALE GENOMIC DNA]</scope>
    <source>
        <tissue evidence="2">Muscle</tissue>
    </source>
</reference>
<sequence>MDDSWRPLRRPTGGTRWGRLIFVFGIRGSLCLPFFFAVLLFHSLLSFQFLSFSLHFLPLFFFCFFFSVQYLIFYLFLCVLPFPRLISFPASSLTSLSLSFLSLFPFCSSLVTLSRTLFHLCFSFFSLPYHSRFIISFSLSPTFFRISCFLFSSSLFLFLFLLYFSSYSPFFFILLSSSPSLSSLTIVSPRFRFLILSLFPFSLFPFLIFSSFPIPLVSCIPFPIPNLLLLSFLFSSLLNFPLSSLSFSSPQFGSPLPSSSSSFSSSSFPLSSSPSFIFVFNRLRIHLRHLIPSPHGYQTPQIFSPPPPAVSAKEPTISYLGYFLPPSASTSPPDKVDILSTVGRRLINMGRGFAWGGKWPLANLSSRGKRPKKGGGVGRRLKPPTRAVFCHCQLLRAPFTQPNITQLVYTPLMAAIPLETQPGRRPHSPLIPRATFPAVFTSP</sequence>
<dbReference type="Proteomes" id="UP000283509">
    <property type="component" value="Unassembled WGS sequence"/>
</dbReference>
<feature type="transmembrane region" description="Helical" evidence="1">
    <location>
        <begin position="194"/>
        <end position="214"/>
    </location>
</feature>
<feature type="transmembrane region" description="Helical" evidence="1">
    <location>
        <begin position="220"/>
        <end position="240"/>
    </location>
</feature>
<feature type="transmembrane region" description="Helical" evidence="1">
    <location>
        <begin position="92"/>
        <end position="111"/>
    </location>
</feature>
<keyword evidence="3" id="KW-1185">Reference proteome</keyword>
<evidence type="ECO:0000313" key="2">
    <source>
        <dbReference type="EMBL" id="ROT81557.1"/>
    </source>
</evidence>
<proteinExistence type="predicted"/>
<gene>
    <name evidence="2" type="ORF">C7M84_025287</name>
</gene>
<name>A0A3R7NA71_PENVA</name>
<reference evidence="2 3" key="2">
    <citation type="submission" date="2019-01" db="EMBL/GenBank/DDBJ databases">
        <title>The decoding of complex shrimp genome reveals the adaptation for benthos swimmer, frequently molting mechanism and breeding impact on genome.</title>
        <authorList>
            <person name="Sun Y."/>
            <person name="Gao Y."/>
            <person name="Yu Y."/>
        </authorList>
    </citation>
    <scope>NUCLEOTIDE SEQUENCE [LARGE SCALE GENOMIC DNA]</scope>
    <source>
        <tissue evidence="2">Muscle</tissue>
    </source>
</reference>
<protein>
    <submittedName>
        <fullName evidence="2">Uncharacterized protein</fullName>
    </submittedName>
</protein>
<accession>A0A3R7NA71</accession>
<keyword evidence="1" id="KW-0472">Membrane</keyword>
<evidence type="ECO:0000256" key="1">
    <source>
        <dbReference type="SAM" id="Phobius"/>
    </source>
</evidence>